<name>A0ACB0XPV6_MELEN</name>
<protein>
    <submittedName>
        <fullName evidence="1">Uncharacterized protein</fullName>
    </submittedName>
</protein>
<reference evidence="1" key="1">
    <citation type="submission" date="2023-11" db="EMBL/GenBank/DDBJ databases">
        <authorList>
            <person name="Poullet M."/>
        </authorList>
    </citation>
    <scope>NUCLEOTIDE SEQUENCE</scope>
    <source>
        <strain evidence="1">E1834</strain>
    </source>
</reference>
<organism evidence="1 2">
    <name type="scientific">Meloidogyne enterolobii</name>
    <name type="common">Root-knot nematode worm</name>
    <name type="synonym">Meloidogyne mayaguensis</name>
    <dbReference type="NCBI Taxonomy" id="390850"/>
    <lineage>
        <taxon>Eukaryota</taxon>
        <taxon>Metazoa</taxon>
        <taxon>Ecdysozoa</taxon>
        <taxon>Nematoda</taxon>
        <taxon>Chromadorea</taxon>
        <taxon>Rhabditida</taxon>
        <taxon>Tylenchina</taxon>
        <taxon>Tylenchomorpha</taxon>
        <taxon>Tylenchoidea</taxon>
        <taxon>Meloidogynidae</taxon>
        <taxon>Meloidogyninae</taxon>
        <taxon>Meloidogyne</taxon>
    </lineage>
</organism>
<comment type="caution">
    <text evidence="1">The sequence shown here is derived from an EMBL/GenBank/DDBJ whole genome shotgun (WGS) entry which is preliminary data.</text>
</comment>
<keyword evidence="2" id="KW-1185">Reference proteome</keyword>
<evidence type="ECO:0000313" key="1">
    <source>
        <dbReference type="EMBL" id="CAK5011647.1"/>
    </source>
</evidence>
<gene>
    <name evidence="1" type="ORF">MENTE1834_LOCUS1972</name>
</gene>
<proteinExistence type="predicted"/>
<dbReference type="EMBL" id="CAVMJV010000001">
    <property type="protein sequence ID" value="CAK5011647.1"/>
    <property type="molecule type" value="Genomic_DNA"/>
</dbReference>
<dbReference type="Proteomes" id="UP001497535">
    <property type="component" value="Unassembled WGS sequence"/>
</dbReference>
<evidence type="ECO:0000313" key="2">
    <source>
        <dbReference type="Proteomes" id="UP001497535"/>
    </source>
</evidence>
<sequence length="89" mass="10066">MVLGTALARYHYDATPDEAGGTIITMNEGDELLLLERDMGDGWTRVRHRISNAEGFVPTSYLVNFRQKINWVGDFQSTDIRGIFSSFSH</sequence>
<accession>A0ACB0XPV6</accession>